<sequence>MRLYAAGQEYVLENNSGVVETVLDIINQAVEEQSLVFCGFQIDGEEYYGELADLVTERGDSIETMVAIMLTEEQLKEDTLLSVEQYLCNALPLLETLYHDFYNGPSAETWNDLGKLIESIEWISKVAEYTDSHSILEYREEVSNLEMAVNQQDTGLIGDIIQFEIIPRFEKARDALSPAKGGKSIDTN</sequence>
<accession>A0ABR5N7B4</accession>
<reference evidence="1 2" key="1">
    <citation type="submission" date="2015-09" db="EMBL/GenBank/DDBJ databases">
        <title>Genome sequencing project for genomic taxonomy and phylogenomics of Bacillus-like bacteria.</title>
        <authorList>
            <person name="Liu B."/>
            <person name="Wang J."/>
            <person name="Zhu Y."/>
            <person name="Liu G."/>
            <person name="Chen Q."/>
            <person name="Chen Z."/>
            <person name="Lan J."/>
            <person name="Che J."/>
            <person name="Ge C."/>
            <person name="Shi H."/>
            <person name="Pan Z."/>
            <person name="Liu X."/>
        </authorList>
    </citation>
    <scope>NUCLEOTIDE SEQUENCE [LARGE SCALE GENOMIC DNA]</scope>
    <source>
        <strain evidence="1 2">DSM 8552</strain>
    </source>
</reference>
<organism evidence="1 2">
    <name type="scientific">Brevibacillus choshinensis</name>
    <dbReference type="NCBI Taxonomy" id="54911"/>
    <lineage>
        <taxon>Bacteria</taxon>
        <taxon>Bacillati</taxon>
        <taxon>Bacillota</taxon>
        <taxon>Bacilli</taxon>
        <taxon>Bacillales</taxon>
        <taxon>Paenibacillaceae</taxon>
        <taxon>Brevibacillus</taxon>
    </lineage>
</organism>
<keyword evidence="2" id="KW-1185">Reference proteome</keyword>
<name>A0ABR5N7B4_BRECH</name>
<evidence type="ECO:0000313" key="1">
    <source>
        <dbReference type="EMBL" id="KQL46526.1"/>
    </source>
</evidence>
<evidence type="ECO:0000313" key="2">
    <source>
        <dbReference type="Proteomes" id="UP000051063"/>
    </source>
</evidence>
<comment type="caution">
    <text evidence="1">The sequence shown here is derived from an EMBL/GenBank/DDBJ whole genome shotgun (WGS) entry which is preliminary data.</text>
</comment>
<protein>
    <submittedName>
        <fullName evidence="1">Uncharacterized protein</fullName>
    </submittedName>
</protein>
<gene>
    <name evidence="1" type="ORF">AN963_16495</name>
</gene>
<dbReference type="Proteomes" id="UP000051063">
    <property type="component" value="Unassembled WGS sequence"/>
</dbReference>
<dbReference type="EMBL" id="LJJB01000010">
    <property type="protein sequence ID" value="KQL46526.1"/>
    <property type="molecule type" value="Genomic_DNA"/>
</dbReference>
<proteinExistence type="predicted"/>
<dbReference type="RefSeq" id="WP_055745619.1">
    <property type="nucleotide sequence ID" value="NZ_LJJB01000010.1"/>
</dbReference>